<organism evidence="8 9">
    <name type="scientific">Ceratopteris richardii</name>
    <name type="common">Triangle waterfern</name>
    <dbReference type="NCBI Taxonomy" id="49495"/>
    <lineage>
        <taxon>Eukaryota</taxon>
        <taxon>Viridiplantae</taxon>
        <taxon>Streptophyta</taxon>
        <taxon>Embryophyta</taxon>
        <taxon>Tracheophyta</taxon>
        <taxon>Polypodiopsida</taxon>
        <taxon>Polypodiidae</taxon>
        <taxon>Polypodiales</taxon>
        <taxon>Pteridineae</taxon>
        <taxon>Pteridaceae</taxon>
        <taxon>Parkerioideae</taxon>
        <taxon>Ceratopteris</taxon>
    </lineage>
</organism>
<feature type="region of interest" description="Disordered" evidence="6">
    <location>
        <begin position="558"/>
        <end position="579"/>
    </location>
</feature>
<dbReference type="Proteomes" id="UP000825935">
    <property type="component" value="Chromosome 2"/>
</dbReference>
<name>A0A8T2V7W8_CERRI</name>
<evidence type="ECO:0000256" key="6">
    <source>
        <dbReference type="SAM" id="MobiDB-lite"/>
    </source>
</evidence>
<evidence type="ECO:0000256" key="1">
    <source>
        <dbReference type="ARBA" id="ARBA00010701"/>
    </source>
</evidence>
<keyword evidence="4 5" id="KW-0443">Lipid metabolism</keyword>
<dbReference type="GO" id="GO:0005737">
    <property type="term" value="C:cytoplasm"/>
    <property type="evidence" value="ECO:0007669"/>
    <property type="project" value="UniProtKB-ARBA"/>
</dbReference>
<dbReference type="FunFam" id="3.40.50.1820:FF:000065">
    <property type="entry name" value="Phospholipase A1-II 3"/>
    <property type="match status" value="1"/>
</dbReference>
<keyword evidence="9" id="KW-1185">Reference proteome</keyword>
<dbReference type="GO" id="GO:0016042">
    <property type="term" value="P:lipid catabolic process"/>
    <property type="evidence" value="ECO:0007669"/>
    <property type="project" value="UniProtKB-UniRule"/>
</dbReference>
<dbReference type="CDD" id="cd00519">
    <property type="entry name" value="Lipase_3"/>
    <property type="match status" value="1"/>
</dbReference>
<proteinExistence type="inferred from homology"/>
<comment type="function">
    <text evidence="5">Acylhydrolase that catalyzes the hydrolysis of phospholipids at the sn-1 position.</text>
</comment>
<evidence type="ECO:0000256" key="2">
    <source>
        <dbReference type="ARBA" id="ARBA00022801"/>
    </source>
</evidence>
<keyword evidence="3 5" id="KW-0442">Lipid degradation</keyword>
<dbReference type="Gene3D" id="3.40.50.1820">
    <property type="entry name" value="alpha/beta hydrolase"/>
    <property type="match status" value="1"/>
</dbReference>
<dbReference type="SUPFAM" id="SSF53474">
    <property type="entry name" value="alpha/beta-Hydrolases"/>
    <property type="match status" value="1"/>
</dbReference>
<evidence type="ECO:0000313" key="8">
    <source>
        <dbReference type="EMBL" id="KAH7443482.1"/>
    </source>
</evidence>
<dbReference type="OMA" id="FYGDFNQ"/>
<dbReference type="Pfam" id="PF01764">
    <property type="entry name" value="Lipase_3"/>
    <property type="match status" value="1"/>
</dbReference>
<dbReference type="AlphaFoldDB" id="A0A8T2V7W8"/>
<evidence type="ECO:0000313" key="9">
    <source>
        <dbReference type="Proteomes" id="UP000825935"/>
    </source>
</evidence>
<dbReference type="PANTHER" id="PTHR31828">
    <property type="entry name" value="PHOSPHOLIPASE A1-IIGAMMA"/>
    <property type="match status" value="1"/>
</dbReference>
<sequence>MLLSRVGFSDFNFTLFSFCEIVSPRTSIMARLQLSIPSLNASTLTPSLVSQTLSHPPTQIKHSFNCAATPGPTCIHSSLNTSNSPHCTPFPYSSFKKCNISVRMASGKDGDCNLVSEVQNFIAEKLGLSNESEEELSEGSPQTKVKIPKQREGDREGMGRCSQRWRELHGLHHWKGMLDPLDVDLRRTILFYGDFNQAVYDAFETDEHSKYTGACRFAKEDFFEGVKLVNGRELQYDVVRYLYATSTTVDIHGLVLMKSYSREAWSKESNWIGYVAVSNDEATKILGRRDIVIVWRGTMRPFEWLNDFEFMQTDITPLVPVSSSQTEDEEAGGDKPSVEKGWMTIYTTSDEKSAFTSNSARDQVLNEVRALLNKYKDENITITIMGHSLGAALAVVNAFDIALNKINVRKGKETILVTAFVFGCPSVGDEAFVKKCEELDGLRVLRVRNKIDLITKYPGWLMGYRDVGDQLLFSSLDSPYLKKSSAPGDWHNLEVHLHMVAGTQGVGKDFKFSINRDVALINKSSAALRDDFLIPGSWWQMQYKGLVQRDDGFWYMPDREEGKRPTPEPLNDLAALSKN</sequence>
<comment type="similarity">
    <text evidence="1 5">Belongs to the AB hydrolase superfamily. Lipase family.</text>
</comment>
<evidence type="ECO:0000256" key="4">
    <source>
        <dbReference type="ARBA" id="ARBA00023098"/>
    </source>
</evidence>
<reference evidence="8" key="1">
    <citation type="submission" date="2021-08" db="EMBL/GenBank/DDBJ databases">
        <title>WGS assembly of Ceratopteris richardii.</title>
        <authorList>
            <person name="Marchant D.B."/>
            <person name="Chen G."/>
            <person name="Jenkins J."/>
            <person name="Shu S."/>
            <person name="Leebens-Mack J."/>
            <person name="Grimwood J."/>
            <person name="Schmutz J."/>
            <person name="Soltis P."/>
            <person name="Soltis D."/>
            <person name="Chen Z.-H."/>
        </authorList>
    </citation>
    <scope>NUCLEOTIDE SEQUENCE</scope>
    <source>
        <strain evidence="8">Whitten #5841</strain>
        <tissue evidence="8">Leaf</tissue>
    </source>
</reference>
<dbReference type="InterPro" id="IPR033556">
    <property type="entry name" value="PLA"/>
</dbReference>
<accession>A0A8T2V7W8</accession>
<dbReference type="InterPro" id="IPR029058">
    <property type="entry name" value="AB_hydrolase_fold"/>
</dbReference>
<keyword evidence="2 5" id="KW-0378">Hydrolase</keyword>
<dbReference type="GO" id="GO:0008970">
    <property type="term" value="F:phospholipase A1 activity"/>
    <property type="evidence" value="ECO:0007669"/>
    <property type="project" value="UniProtKB-UniRule"/>
</dbReference>
<dbReference type="EC" id="3.1.1.-" evidence="5"/>
<feature type="compositionally biased region" description="Basic and acidic residues" evidence="6">
    <location>
        <begin position="149"/>
        <end position="159"/>
    </location>
</feature>
<gene>
    <name evidence="8" type="ORF">KP509_02G036600</name>
</gene>
<feature type="domain" description="Fungal lipase-type" evidence="7">
    <location>
        <begin position="292"/>
        <end position="460"/>
    </location>
</feature>
<evidence type="ECO:0000256" key="5">
    <source>
        <dbReference type="RuleBase" id="RU367093"/>
    </source>
</evidence>
<dbReference type="PANTHER" id="PTHR31828:SF10">
    <property type="entry name" value="PHOSPHOLIPASE A1-IIDELTA"/>
    <property type="match status" value="1"/>
</dbReference>
<feature type="region of interest" description="Disordered" evidence="6">
    <location>
        <begin position="129"/>
        <end position="159"/>
    </location>
</feature>
<dbReference type="OrthoDB" id="438440at2759"/>
<protein>
    <recommendedName>
        <fullName evidence="5">Phospholipase A1</fullName>
        <ecNumber evidence="5">3.1.1.-</ecNumber>
    </recommendedName>
</protein>
<evidence type="ECO:0000259" key="7">
    <source>
        <dbReference type="Pfam" id="PF01764"/>
    </source>
</evidence>
<comment type="caution">
    <text evidence="8">The sequence shown here is derived from an EMBL/GenBank/DDBJ whole genome shotgun (WGS) entry which is preliminary data.</text>
</comment>
<evidence type="ECO:0000256" key="3">
    <source>
        <dbReference type="ARBA" id="ARBA00022963"/>
    </source>
</evidence>
<dbReference type="EMBL" id="CM035407">
    <property type="protein sequence ID" value="KAH7443482.1"/>
    <property type="molecule type" value="Genomic_DNA"/>
</dbReference>
<dbReference type="InterPro" id="IPR002921">
    <property type="entry name" value="Fungal_lipase-type"/>
</dbReference>